<proteinExistence type="predicted"/>
<evidence type="ECO:0000313" key="2">
    <source>
        <dbReference type="EMBL" id="PKA58906.1"/>
    </source>
</evidence>
<dbReference type="CDD" id="cd23818">
    <property type="entry name" value="RWD_RNF25"/>
    <property type="match status" value="1"/>
</dbReference>
<gene>
    <name evidence="2" type="ORF">AXF42_Ash000999</name>
</gene>
<dbReference type="OrthoDB" id="432311at2759"/>
<dbReference type="Gene3D" id="3.10.110.10">
    <property type="entry name" value="Ubiquitin Conjugating Enzyme"/>
    <property type="match status" value="1"/>
</dbReference>
<protein>
    <submittedName>
        <fullName evidence="2">E3 ubiquitin-protein ligase RNF25</fullName>
    </submittedName>
</protein>
<dbReference type="InterPro" id="IPR039133">
    <property type="entry name" value="RNF25"/>
</dbReference>
<dbReference type="EMBL" id="KZ451950">
    <property type="protein sequence ID" value="PKA58906.1"/>
    <property type="molecule type" value="Genomic_DNA"/>
</dbReference>
<evidence type="ECO:0000259" key="1">
    <source>
        <dbReference type="PROSITE" id="PS50908"/>
    </source>
</evidence>
<dbReference type="Pfam" id="PF05773">
    <property type="entry name" value="RWD"/>
    <property type="match status" value="1"/>
</dbReference>
<feature type="domain" description="RWD" evidence="1">
    <location>
        <begin position="8"/>
        <end position="114"/>
    </location>
</feature>
<dbReference type="InterPro" id="IPR006575">
    <property type="entry name" value="RWD_dom"/>
</dbReference>
<dbReference type="Proteomes" id="UP000236161">
    <property type="component" value="Unassembled WGS sequence"/>
</dbReference>
<evidence type="ECO:0000313" key="3">
    <source>
        <dbReference type="Proteomes" id="UP000236161"/>
    </source>
</evidence>
<dbReference type="Gene3D" id="3.30.40.10">
    <property type="entry name" value="Zinc/RING finger domain, C3HC4 (zinc finger)"/>
    <property type="match status" value="1"/>
</dbReference>
<dbReference type="STRING" id="1088818.A0A2I0ATR3"/>
<dbReference type="PANTHER" id="PTHR13198:SF4">
    <property type="entry name" value="E3 UBIQUITIN-PROTEIN LIGASE RNF25"/>
    <property type="match status" value="1"/>
</dbReference>
<name>A0A2I0ATR3_9ASPA</name>
<dbReference type="GO" id="GO:0016567">
    <property type="term" value="P:protein ubiquitination"/>
    <property type="evidence" value="ECO:0007669"/>
    <property type="project" value="TreeGrafter"/>
</dbReference>
<organism evidence="2 3">
    <name type="scientific">Apostasia shenzhenica</name>
    <dbReference type="NCBI Taxonomy" id="1088818"/>
    <lineage>
        <taxon>Eukaryota</taxon>
        <taxon>Viridiplantae</taxon>
        <taxon>Streptophyta</taxon>
        <taxon>Embryophyta</taxon>
        <taxon>Tracheophyta</taxon>
        <taxon>Spermatophyta</taxon>
        <taxon>Magnoliopsida</taxon>
        <taxon>Liliopsida</taxon>
        <taxon>Asparagales</taxon>
        <taxon>Orchidaceae</taxon>
        <taxon>Apostasioideae</taxon>
        <taxon>Apostasia</taxon>
    </lineage>
</organism>
<dbReference type="InterPro" id="IPR013083">
    <property type="entry name" value="Znf_RING/FYVE/PHD"/>
</dbReference>
<dbReference type="PANTHER" id="PTHR13198">
    <property type="entry name" value="RING FINGER PROTEIN 25"/>
    <property type="match status" value="1"/>
</dbReference>
<dbReference type="GO" id="GO:0005634">
    <property type="term" value="C:nucleus"/>
    <property type="evidence" value="ECO:0007669"/>
    <property type="project" value="TreeGrafter"/>
</dbReference>
<dbReference type="PROSITE" id="PS50908">
    <property type="entry name" value="RWD"/>
    <property type="match status" value="1"/>
</dbReference>
<reference evidence="2 3" key="1">
    <citation type="journal article" date="2017" name="Nature">
        <title>The Apostasia genome and the evolution of orchids.</title>
        <authorList>
            <person name="Zhang G.Q."/>
            <person name="Liu K.W."/>
            <person name="Li Z."/>
            <person name="Lohaus R."/>
            <person name="Hsiao Y.Y."/>
            <person name="Niu S.C."/>
            <person name="Wang J.Y."/>
            <person name="Lin Y.C."/>
            <person name="Xu Q."/>
            <person name="Chen L.J."/>
            <person name="Yoshida K."/>
            <person name="Fujiwara S."/>
            <person name="Wang Z.W."/>
            <person name="Zhang Y.Q."/>
            <person name="Mitsuda N."/>
            <person name="Wang M."/>
            <person name="Liu G.H."/>
            <person name="Pecoraro L."/>
            <person name="Huang H.X."/>
            <person name="Xiao X.J."/>
            <person name="Lin M."/>
            <person name="Wu X.Y."/>
            <person name="Wu W.L."/>
            <person name="Chen Y.Y."/>
            <person name="Chang S.B."/>
            <person name="Sakamoto S."/>
            <person name="Ohme-Takagi M."/>
            <person name="Yagi M."/>
            <person name="Zeng S.J."/>
            <person name="Shen C.Y."/>
            <person name="Yeh C.M."/>
            <person name="Luo Y.B."/>
            <person name="Tsai W.C."/>
            <person name="Van de Peer Y."/>
            <person name="Liu Z.J."/>
        </authorList>
    </citation>
    <scope>NUCLEOTIDE SEQUENCE [LARGE SCALE GENOMIC DNA]</scope>
    <source>
        <strain evidence="3">cv. Shenzhen</strain>
        <tissue evidence="2">Stem</tissue>
    </source>
</reference>
<dbReference type="SUPFAM" id="SSF54495">
    <property type="entry name" value="UBC-like"/>
    <property type="match status" value="1"/>
</dbReference>
<dbReference type="FunFam" id="3.30.40.10:FF:000914">
    <property type="entry name" value="RWD domain-containing protein"/>
    <property type="match status" value="1"/>
</dbReference>
<sequence length="199" mass="22543">MTEEEVRQEVEAVQAVYGDDCRVICGWPPHLSVHFKPRTADDSYQQFVEVTLGIKASLEYPENPPYIYVTDMKGMDNGREENLITSISKMAQELSSCLMLVALCEEAADLITNMNYPEGDCPLCLYPLVAENEPGSSIPYMKLMSCCHCFHRECILRWWRWIEEQNEANESNQTTESASAFAGTRNGIAMLQLRICIVA</sequence>
<dbReference type="SUPFAM" id="SSF57850">
    <property type="entry name" value="RING/U-box"/>
    <property type="match status" value="1"/>
</dbReference>
<dbReference type="AlphaFoldDB" id="A0A2I0ATR3"/>
<dbReference type="GO" id="GO:0061630">
    <property type="term" value="F:ubiquitin protein ligase activity"/>
    <property type="evidence" value="ECO:0007669"/>
    <property type="project" value="InterPro"/>
</dbReference>
<accession>A0A2I0ATR3</accession>
<keyword evidence="3" id="KW-1185">Reference proteome</keyword>
<dbReference type="SMART" id="SM00591">
    <property type="entry name" value="RWD"/>
    <property type="match status" value="1"/>
</dbReference>
<dbReference type="InterPro" id="IPR016135">
    <property type="entry name" value="UBQ-conjugating_enzyme/RWD"/>
</dbReference>